<feature type="repeat" description="Xin" evidence="9">
    <location>
        <begin position="1352"/>
        <end position="1367"/>
    </location>
</feature>
<dbReference type="Pfam" id="PF00412">
    <property type="entry name" value="LIM"/>
    <property type="match status" value="1"/>
</dbReference>
<feature type="repeat" description="Xin" evidence="9">
    <location>
        <begin position="1167"/>
        <end position="1182"/>
    </location>
</feature>
<feature type="repeat" description="Xin" evidence="9">
    <location>
        <begin position="1277"/>
        <end position="1292"/>
    </location>
</feature>
<feature type="region of interest" description="Disordered" evidence="11">
    <location>
        <begin position="1"/>
        <end position="192"/>
    </location>
</feature>
<feature type="compositionally biased region" description="Polar residues" evidence="11">
    <location>
        <begin position="147"/>
        <end position="159"/>
    </location>
</feature>
<feature type="compositionally biased region" description="Basic and acidic residues" evidence="11">
    <location>
        <begin position="2465"/>
        <end position="2477"/>
    </location>
</feature>
<feature type="region of interest" description="Disordered" evidence="11">
    <location>
        <begin position="2732"/>
        <end position="2835"/>
    </location>
</feature>
<feature type="repeat" description="Xin" evidence="9">
    <location>
        <begin position="773"/>
        <end position="788"/>
    </location>
</feature>
<feature type="compositionally biased region" description="Polar residues" evidence="11">
    <location>
        <begin position="3396"/>
        <end position="3405"/>
    </location>
</feature>
<evidence type="ECO:0000256" key="3">
    <source>
        <dbReference type="ARBA" id="ARBA00022737"/>
    </source>
</evidence>
<dbReference type="InterPro" id="IPR012510">
    <property type="entry name" value="Actin-binding_Xin_repeat"/>
</dbReference>
<feature type="compositionally biased region" description="Basic and acidic residues" evidence="11">
    <location>
        <begin position="3771"/>
        <end position="3784"/>
    </location>
</feature>
<protein>
    <recommendedName>
        <fullName evidence="12">LIM zinc-binding domain-containing protein</fullName>
    </recommendedName>
</protein>
<dbReference type="PANTHER" id="PTHR22591">
    <property type="entry name" value="XIN"/>
    <property type="match status" value="1"/>
</dbReference>
<feature type="repeat" description="Xin" evidence="9">
    <location>
        <begin position="1202"/>
        <end position="1217"/>
    </location>
</feature>
<keyword evidence="5" id="KW-0965">Cell junction</keyword>
<dbReference type="Gene3D" id="2.10.110.10">
    <property type="entry name" value="Cysteine Rich Protein"/>
    <property type="match status" value="1"/>
</dbReference>
<feature type="region of interest" description="Disordered" evidence="11">
    <location>
        <begin position="3095"/>
        <end position="3188"/>
    </location>
</feature>
<feature type="compositionally biased region" description="Polar residues" evidence="11">
    <location>
        <begin position="2480"/>
        <end position="2496"/>
    </location>
</feature>
<keyword evidence="2 8" id="KW-0479">Metal-binding</keyword>
<feature type="coiled-coil region" evidence="10">
    <location>
        <begin position="1919"/>
        <end position="1949"/>
    </location>
</feature>
<feature type="region of interest" description="Disordered" evidence="11">
    <location>
        <begin position="3756"/>
        <end position="3823"/>
    </location>
</feature>
<evidence type="ECO:0000256" key="4">
    <source>
        <dbReference type="ARBA" id="ARBA00022833"/>
    </source>
</evidence>
<feature type="repeat" description="Xin" evidence="9">
    <location>
        <begin position="692"/>
        <end position="707"/>
    </location>
</feature>
<feature type="repeat" description="Xin" evidence="9">
    <location>
        <begin position="617"/>
        <end position="632"/>
    </location>
</feature>
<comment type="similarity">
    <text evidence="9">Belongs to the Xin family.</text>
</comment>
<feature type="repeat" description="Xin" evidence="9">
    <location>
        <begin position="1314"/>
        <end position="1329"/>
    </location>
</feature>
<feature type="region of interest" description="Disordered" evidence="11">
    <location>
        <begin position="3396"/>
        <end position="3421"/>
    </location>
</feature>
<comment type="domain">
    <text evidence="9">Xin repeats bind F-actin.</text>
</comment>
<feature type="repeat" description="Xin" evidence="9">
    <location>
        <begin position="577"/>
        <end position="592"/>
    </location>
</feature>
<feature type="repeat" description="Xin" evidence="9">
    <location>
        <begin position="879"/>
        <end position="894"/>
    </location>
</feature>
<feature type="repeat" description="Xin" evidence="9">
    <location>
        <begin position="735"/>
        <end position="750"/>
    </location>
</feature>
<feature type="compositionally biased region" description="Pro residues" evidence="11">
    <location>
        <begin position="2298"/>
        <end position="2310"/>
    </location>
</feature>
<evidence type="ECO:0000256" key="2">
    <source>
        <dbReference type="ARBA" id="ARBA00022723"/>
    </source>
</evidence>
<feature type="repeat" description="Xin" evidence="9">
    <location>
        <begin position="1129"/>
        <end position="1144"/>
    </location>
</feature>
<keyword evidence="14" id="KW-1185">Reference proteome</keyword>
<dbReference type="PROSITE" id="PS51389">
    <property type="entry name" value="XIN"/>
    <property type="match status" value="25"/>
</dbReference>
<feature type="compositionally biased region" description="Low complexity" evidence="11">
    <location>
        <begin position="3060"/>
        <end position="3071"/>
    </location>
</feature>
<evidence type="ECO:0000313" key="14">
    <source>
        <dbReference type="Proteomes" id="UP001314169"/>
    </source>
</evidence>
<evidence type="ECO:0000256" key="5">
    <source>
        <dbReference type="ARBA" id="ARBA00022949"/>
    </source>
</evidence>
<reference evidence="13" key="1">
    <citation type="submission" date="2023-12" db="EMBL/GenBank/DDBJ databases">
        <authorList>
            <person name="Brown T."/>
        </authorList>
    </citation>
    <scope>NUCLEOTIDE SEQUENCE</scope>
</reference>
<name>A0ABP0AF18_PIPNA</name>
<dbReference type="PROSITE" id="PS50023">
    <property type="entry name" value="LIM_DOMAIN_2"/>
    <property type="match status" value="1"/>
</dbReference>
<feature type="repeat" description="Xin" evidence="9">
    <location>
        <begin position="845"/>
        <end position="860"/>
    </location>
</feature>
<feature type="compositionally biased region" description="Pro residues" evidence="11">
    <location>
        <begin position="2374"/>
        <end position="2383"/>
    </location>
</feature>
<feature type="compositionally biased region" description="Basic and acidic residues" evidence="11">
    <location>
        <begin position="14"/>
        <end position="23"/>
    </location>
</feature>
<dbReference type="Proteomes" id="UP001314169">
    <property type="component" value="Chromosome 8"/>
</dbReference>
<feature type="compositionally biased region" description="Basic and acidic residues" evidence="11">
    <location>
        <begin position="305"/>
        <end position="316"/>
    </location>
</feature>
<evidence type="ECO:0000256" key="8">
    <source>
        <dbReference type="PROSITE-ProRule" id="PRU00125"/>
    </source>
</evidence>
<feature type="compositionally biased region" description="Basic and acidic residues" evidence="11">
    <location>
        <begin position="2807"/>
        <end position="2822"/>
    </location>
</feature>
<keyword evidence="7 9" id="KW-0009">Actin-binding</keyword>
<evidence type="ECO:0000256" key="7">
    <source>
        <dbReference type="ARBA" id="ARBA00023203"/>
    </source>
</evidence>
<dbReference type="Pfam" id="PF08043">
    <property type="entry name" value="Xin"/>
    <property type="match status" value="16"/>
</dbReference>
<feature type="compositionally biased region" description="Basic and acidic residues" evidence="11">
    <location>
        <begin position="114"/>
        <end position="127"/>
    </location>
</feature>
<dbReference type="InterPro" id="IPR001781">
    <property type="entry name" value="Znf_LIM"/>
</dbReference>
<dbReference type="CDD" id="cd09442">
    <property type="entry name" value="LIM_Eplin_like"/>
    <property type="match status" value="1"/>
</dbReference>
<feature type="compositionally biased region" description="Polar residues" evidence="11">
    <location>
        <begin position="2000"/>
        <end position="2009"/>
    </location>
</feature>
<feature type="repeat" description="Xin" evidence="9">
    <location>
        <begin position="916"/>
        <end position="931"/>
    </location>
</feature>
<feature type="repeat" description="Xin" evidence="9">
    <location>
        <begin position="654"/>
        <end position="669"/>
    </location>
</feature>
<proteinExistence type="inferred from homology"/>
<feature type="repeat" description="Xin" evidence="9">
    <location>
        <begin position="1021"/>
        <end position="1036"/>
    </location>
</feature>
<feature type="repeat" description="Xin" evidence="9">
    <location>
        <begin position="1527"/>
        <end position="1542"/>
    </location>
</feature>
<dbReference type="SUPFAM" id="SSF57716">
    <property type="entry name" value="Glucocorticoid receptor-like (DNA-binding domain)"/>
    <property type="match status" value="2"/>
</dbReference>
<feature type="compositionally biased region" description="Basic and acidic residues" evidence="11">
    <location>
        <begin position="3135"/>
        <end position="3156"/>
    </location>
</feature>
<dbReference type="SMART" id="SM00132">
    <property type="entry name" value="LIM"/>
    <property type="match status" value="1"/>
</dbReference>
<feature type="compositionally biased region" description="Basic and acidic residues" evidence="11">
    <location>
        <begin position="3797"/>
        <end position="3807"/>
    </location>
</feature>
<feature type="region of interest" description="Disordered" evidence="11">
    <location>
        <begin position="2674"/>
        <end position="2699"/>
    </location>
</feature>
<feature type="repeat" description="Xin" evidence="9">
    <location>
        <begin position="1096"/>
        <end position="1111"/>
    </location>
</feature>
<keyword evidence="4 8" id="KW-0862">Zinc</keyword>
<gene>
    <name evidence="13" type="ORF">MPIPNATIZW_LOCUS16834</name>
</gene>
<keyword evidence="6 8" id="KW-0440">LIM domain</keyword>
<dbReference type="EMBL" id="OY882865">
    <property type="protein sequence ID" value="CAK6448528.1"/>
    <property type="molecule type" value="Genomic_DNA"/>
</dbReference>
<dbReference type="InterPro" id="IPR030072">
    <property type="entry name" value="XIRP1/XIRP2"/>
</dbReference>
<feature type="repeat" description="Xin" evidence="9">
    <location>
        <begin position="1492"/>
        <end position="1507"/>
    </location>
</feature>
<feature type="repeat" description="Xin" evidence="9">
    <location>
        <begin position="811"/>
        <end position="826"/>
    </location>
</feature>
<evidence type="ECO:0000313" key="13">
    <source>
        <dbReference type="EMBL" id="CAK6448528.1"/>
    </source>
</evidence>
<feature type="repeat" description="Xin" evidence="9">
    <location>
        <begin position="1389"/>
        <end position="1404"/>
    </location>
</feature>
<feature type="region of interest" description="Disordered" evidence="11">
    <location>
        <begin position="1982"/>
        <end position="2010"/>
    </location>
</feature>
<feature type="region of interest" description="Disordered" evidence="11">
    <location>
        <begin position="3041"/>
        <end position="3077"/>
    </location>
</feature>
<dbReference type="PANTHER" id="PTHR22591:SF1">
    <property type="entry name" value="XIN ACTIN-BINDING REPEAT-CONTAINING PROTEIN 2"/>
    <property type="match status" value="1"/>
</dbReference>
<keyword evidence="10" id="KW-0175">Coiled coil</keyword>
<evidence type="ECO:0000259" key="12">
    <source>
        <dbReference type="PROSITE" id="PS50023"/>
    </source>
</evidence>
<comment type="subcellular location">
    <subcellularLocation>
        <location evidence="1">Cell junction</location>
    </subcellularLocation>
</comment>
<sequence length="4063" mass="457454">MFPMQKGSLNLLRQKWESSDYQRSECCPGGSRCKLFQPRESKLLEPEREVESAPGPVNTPCLSGGAEEPLSSEPEEKGPEDDSDNVRECSGPQVLKEDSASGRRRIERFSIALDELRSVFEAPRSENRPAGPAEHGRKEVEIERSLYSPTFKSHSGSQPDDSVKDSDKKSEETSFDKMSSESGHSHTYEVTIGPDQPACEFAEDSAAWTEGVSDLQEVVPLKERMARYQAAVSKGDHRHSFSANMMEEADMCTVPGGLARVKQQFEKDKIASSYNSFSQHQYQHQNRSEQEIIRSGQLDTSRSSQEMERHEQETSKAHKIDVLGTEMVSHLEKHTEEINQASQLHQYVQETVIDTPEAEDEEIPKVSTKFLKEQFEKSAQDKVLCSDKEASPAKPIKIESEYEEILKPSSIVGTSSTLCTSTSQRKEALTTRYSDHRATSSTLAQVHASPSGKMEEFPPPPPDILQTPLEVTAFSQSPEFSSPPNKAPVPKELYSKQRNLYELNRLYKHIHPELRKNLEKDYISEVSEIVSSQVNTGSSISADVQQARYVFENTSDSSQNALNSEREHLEWDEILKGEVQSIRWIFENQPLDSINNSSPEEGNVSKGIADQEIIAGGDVKYTTWMFETQPIDMLGDHSSSIEENAEKIPELARGDVRTARWMFETKPLDSMNKMHQSPEESEMTAMTDITGGDVKTVRYMFETQHLDQLGQLHSMDEVHLSSDLQLRSELKEIKGNVKRSIKCFETQPLYVIRDGLGQMLEIKTVRREDVEKGDVRTARWMFETQPLDTINKDITEIKVVRGISMEENVKGGVSRAKWLFETQPLEKIKEDSEEVITEKETIIGTDVSRKCWMFETQPLDILNDVPDAGSLRSEEKIGGDVQTTKHLFETLPIEALKDSPDVGKLQKITASEEEKGDVRHQKWIFETQPLEEIREDKKEYIQTVKLEEVERGDVRNYTHIFESNNLIKFDASHKIEVEGVTRGAVELNKSLFETTPLYAIQDHLGKYHQVKTVQQEEILRGDVRSCRWLFETRPIDQFDESIHKFQIIRGISAQEIQNGNVKSAKWLFETQPLDSIKYFSNMEDLESKTEEEIVKGDVKTCKWLFETQPMESLYEKVSLMNDSEEILKGDVKACTLLFETKPLDNIKDDSEATVKLQTIKQEEIQGGDVHTARFLFETENLDSIQGEEGKESKAVQMDIQAGDVSSMRHKFENQSLDSISSSSEEVLKKIKMLKAEDIQKGNVLNCRWLFENQPIDRIKEGQDGDELVKTVTDIQGGDVRKGCFIFETFSLDEIKEESDYTSTKESITEEVMKGDVKSYRMLFETQPLYAIQDREGHYHEVTTVKKEEVIHGDVRGTRWLFETKPLDSINESDTVYLIKSVTQEDIQKGEVSSVRYRFETQPLDQISEEPRDIVPTVDNIQGGDVKTSKQYFESDDVNKNAYIRTVSVSEIQKGNVKTSTWLFETHTIDELKGEGSEYENIKTVTQQDVQRGDVKQAVWLFENQTLDSIKETDESVAKITKEEIPPSDVKTTTWLFESTPLHKFNENKVEKVEIIGKSIKETLEELYSQKVIKAPGIIIEADEVGDVRMAKYKLMSQTSPEIQKEEVIRVDLRKIMLGLLSKRDYTQREVVVSEEEKGNVNLTKTQLLNRLTECHAEKEEIVSGDVQQAIKNLFSEERSVKKGILIQEDERGDINMTIYCLLHENAGNTIEREEIKGGDVKRTIHNLLSSISNSETSERVKIDASERGNVQFFTTCIESGALDYLKQLQLGSDETVTAGTQETEEEIIGGDVEGTKLLLNKRQTQVERTVNETDIIPGDVHNTVKVFMTEPRSTACKAPKEEIVKGDLKSTLNSLSQAINQKTVSKTEEIVKGDMLATLKSLKEVSQPYKESKQANAIPDDFERAIECLEKTANTRTEILKKELILDDLESSLRNLKEAQRAFKEVNKKGAIKEGVQAAMVGSSQEQSTEIHQMAVQTDRKHVLQPRPGPLEPVARWQGGTDTLNQTTGKSRHGNLIEERTEVNLPKAPKGTVKIVIDREQNNDALEKSLRKLSNSHHNAIKNVLESGDQMGVWTDTTTEQHLRDEHISRQLTSTVSIKENVKTKESETVKEQKKNAVFNSAQSIDKAVGKQQTQTCKLMNEHQKAESFPVKSSKNVENSKIPINAQSSNYSLSQGPVNKMVGETSQVSGDFQKQTLLRQEKKYYNKDIKKKNVNPQPMWQTLPVDQDISNVTEVNVFQKSHNKFKAADKKQKSDVYLNSQDFLMKTNTSTDLKKAMEMSFSQISLNPENNVKESECPLPPPSPPPPPPSNASSEIEFPLPPPPPLMMLPEKNGFPPSLSTEKLKAECENFPGLPLPPPPEDEKAEREYQSMFLPPPPPPTPSLNPAHLPSSSVQEELSGMSVRFSQEEASSSQQSHSQAKITTGKSGGRLPPPTLPKPKLPKHLEEKMVHGSPRTELTNSPTDMECKIAPSKDQKRVITVTSNEQTEMKQNISRKSLSERKQLSVDSTRFLPQTIPETLPPTEKQGKTPLVKSHSFPAGSGQQSPKPYMRKFKTPLMVAEEKYRQQREELERQKQESFCYNKVKTECPSQNVTELEKQVQLQNTNEAVPLPGMDSGVTVAQPNPDSQVRGACTDNMLSTSAVTVATERLQCVLAASEDRDAITREVLQSSRDMRLSKSACDIQQSHQEHSTQQSQQKKYLEQLHLPQSKPASPSFKVRTIKLPTLDHKLNETDHSYESHKKHSEVDVQTITKRQNQETEETEASTEYSNKQSVAETSHQLPKKEKRVTIQLPTELSGKNHKSKRSIVHEKQRECRESERGTFLESEGTIQGPPAISPKEERLIVESKQEQLNKSAQKVVKQKLTEARIDSQTENFQQAHIQGSESQVEHKKLPEPYSNLQEEKWLGVKGIQEKQVFSNTKDSKREITQNKSLFSSVKESQKDNGKCAINVLEFLRKREELQQILSRIKQFEAEPDTNGPKTFQTLLNIIPVWLLSEEKREYGARITVENNIEKIKEEITHIKAQAEDMLVSCENTIQTAMTTSKAGKQRNKPTGPTEPSSNVSNVSIHSNKNTEQEGKAIVEKTQHLQIETHSAATTHAHGKTHQKIQLEDSKIPPPSLKTRCPSPTFITIESTARRTETSAKDARSQSPKKDSSAEPAPTTRPGSPPSGTHGAHASPSPPRSRSEQLVKLKDTTAKLARGPLPISGGTPVPVPIVEKRSEVIPSPATLRRQIKIETRGRDSPTITIPIRVSPVDRGSFREAVEAQEEVRTVEKRATTTFLPQDWVPGPPGGVVPPDPGSFDSVEILRRVDGPRRAERMQQRYEAASRTVQRAGPFVNGHDLDLDPDISRWFREFEDGPVFEAKSETIVYANGEANAKQESRTFHKEGFGLTSLENSSVTGFSSERQEGTPGRQPGALHSEAACPGELFSGVGAFESRVVGAKRTVSPSLTSQAGRSGFGFKHAPPTYEDVIAGHILDISDSPQDLRRGFQKAWTESERVFESVGYAASDAAMRTAFQEESAFLSDKETCILCRKTVYPMECLTADKQSFHKSCFRCHHCNSKLSLGNYASLHGQIYCKPHFKQLFKSKGNYDEGFGHKQHKDRWNCKNQSSSTDFIPKEESSICKNSEEHPPVLGEINKHLDVGDNERQRDDLRKFRERGKLKIIWPPSSEMPKKTFPLEEELKMSKAKWPPEMTSPTPTEWKSESLMEHIKTLGNKGQEQDNISFLQSYLQSIHVCQKEAVMGIKEKEMYEARKEEREGNKNVQGKLNEAEETKNQRKSEMDLNANSNVVVQSAEREKREKTNEPDGAEFFPVTNTDGGVVPQNHKENLNKNNNNNYVAASSLNNCRQKTATLGFPNLLPRSGEANYTARKDQIGNLENASRISELLGIFESEKTYSRNVLALALNKQAAKATVQSGPKSGLTGGLIVEAESSIASSDTNILNIKGNRSNNKSLHFFFSNTVKIAAFSKKNENIFEPDLMDSVGQIKNMPCLYLRELEKGIKHWQHDETVGARQVGGNTSLHALRSACAAPPTCPKAKGPSGQLTVEEQIKRNRCYSDPE</sequence>
<dbReference type="PROSITE" id="PS00478">
    <property type="entry name" value="LIM_DOMAIN_1"/>
    <property type="match status" value="1"/>
</dbReference>
<feature type="region of interest" description="Disordered" evidence="11">
    <location>
        <begin position="2290"/>
        <end position="2549"/>
    </location>
</feature>
<feature type="compositionally biased region" description="Low complexity" evidence="11">
    <location>
        <begin position="2408"/>
        <end position="2420"/>
    </location>
</feature>
<feature type="repeat" description="Xin" evidence="9">
    <location>
        <begin position="1454"/>
        <end position="1469"/>
    </location>
</feature>
<evidence type="ECO:0000256" key="10">
    <source>
        <dbReference type="SAM" id="Coils"/>
    </source>
</evidence>
<feature type="compositionally biased region" description="Polar residues" evidence="11">
    <location>
        <begin position="2768"/>
        <end position="2780"/>
    </location>
</feature>
<organism evidence="13 14">
    <name type="scientific">Pipistrellus nathusii</name>
    <name type="common">Nathusius' pipistrelle</name>
    <dbReference type="NCBI Taxonomy" id="59473"/>
    <lineage>
        <taxon>Eukaryota</taxon>
        <taxon>Metazoa</taxon>
        <taxon>Chordata</taxon>
        <taxon>Craniata</taxon>
        <taxon>Vertebrata</taxon>
        <taxon>Euteleostomi</taxon>
        <taxon>Mammalia</taxon>
        <taxon>Eutheria</taxon>
        <taxon>Laurasiatheria</taxon>
        <taxon>Chiroptera</taxon>
        <taxon>Yangochiroptera</taxon>
        <taxon>Vespertilionidae</taxon>
        <taxon>Pipistrellus</taxon>
    </lineage>
</organism>
<feature type="repeat" description="Xin" evidence="9">
    <location>
        <begin position="1241"/>
        <end position="1256"/>
    </location>
</feature>
<feature type="compositionally biased region" description="Polar residues" evidence="11">
    <location>
        <begin position="3041"/>
        <end position="3059"/>
    </location>
</feature>
<keyword evidence="3" id="KW-0677">Repeat</keyword>
<evidence type="ECO:0000256" key="1">
    <source>
        <dbReference type="ARBA" id="ARBA00004282"/>
    </source>
</evidence>
<evidence type="ECO:0000256" key="9">
    <source>
        <dbReference type="PROSITE-ProRule" id="PRU00721"/>
    </source>
</evidence>
<feature type="domain" description="LIM zinc-binding" evidence="12">
    <location>
        <begin position="3529"/>
        <end position="3589"/>
    </location>
</feature>
<evidence type="ECO:0000256" key="6">
    <source>
        <dbReference type="ARBA" id="ARBA00023038"/>
    </source>
</evidence>
<evidence type="ECO:0000256" key="11">
    <source>
        <dbReference type="SAM" id="MobiDB-lite"/>
    </source>
</evidence>
<feature type="compositionally biased region" description="Basic and acidic residues" evidence="11">
    <location>
        <begin position="37"/>
        <end position="51"/>
    </location>
</feature>
<feature type="region of interest" description="Disordered" evidence="11">
    <location>
        <begin position="278"/>
        <end position="316"/>
    </location>
</feature>
<feature type="compositionally biased region" description="Basic and acidic residues" evidence="11">
    <location>
        <begin position="134"/>
        <end position="144"/>
    </location>
</feature>
<feature type="compositionally biased region" description="Basic and acidic residues" evidence="11">
    <location>
        <begin position="161"/>
        <end position="187"/>
    </location>
</feature>
<feature type="compositionally biased region" description="Low complexity" evidence="11">
    <location>
        <begin position="3159"/>
        <end position="3174"/>
    </location>
</feature>
<feature type="repeat" description="Xin" evidence="9">
    <location>
        <begin position="1059"/>
        <end position="1074"/>
    </location>
</feature>
<feature type="repeat" description="Xin" evidence="9">
    <location>
        <begin position="542"/>
        <end position="557"/>
    </location>
</feature>
<accession>A0ABP0AF18</accession>